<dbReference type="RefSeq" id="WP_073538108.1">
    <property type="nucleotide sequence ID" value="NZ_CP018335.1"/>
</dbReference>
<keyword evidence="2" id="KW-0732">Signal</keyword>
<feature type="chain" id="PRO_5039663829" description="Cell wall-binding repeat 2 family protein" evidence="2">
    <location>
        <begin position="23"/>
        <end position="1234"/>
    </location>
</feature>
<protein>
    <recommendedName>
        <fullName evidence="5">Cell wall-binding repeat 2 family protein</fullName>
    </recommendedName>
</protein>
<feature type="region of interest" description="Disordered" evidence="1">
    <location>
        <begin position="479"/>
        <end position="499"/>
    </location>
</feature>
<feature type="signal peptide" evidence="2">
    <location>
        <begin position="1"/>
        <end position="22"/>
    </location>
</feature>
<dbReference type="Gene3D" id="3.40.50.12090">
    <property type="match status" value="1"/>
</dbReference>
<proteinExistence type="predicted"/>
<dbReference type="Proteomes" id="UP000184604">
    <property type="component" value="Chromosome"/>
</dbReference>
<dbReference type="Pfam" id="PF04122">
    <property type="entry name" value="CW_binding_2"/>
    <property type="match status" value="3"/>
</dbReference>
<dbReference type="InterPro" id="IPR051922">
    <property type="entry name" value="Bact_Sporulation_Assoc"/>
</dbReference>
<dbReference type="PANTHER" id="PTHR30032">
    <property type="entry name" value="N-ACETYLMURAMOYL-L-ALANINE AMIDASE-RELATED"/>
    <property type="match status" value="1"/>
</dbReference>
<dbReference type="AlphaFoldDB" id="A0A1L5F5Z4"/>
<organism evidence="3 4">
    <name type="scientific">Clostridium kluyveri</name>
    <dbReference type="NCBI Taxonomy" id="1534"/>
    <lineage>
        <taxon>Bacteria</taxon>
        <taxon>Bacillati</taxon>
        <taxon>Bacillota</taxon>
        <taxon>Clostridia</taxon>
        <taxon>Eubacteriales</taxon>
        <taxon>Clostridiaceae</taxon>
        <taxon>Clostridium</taxon>
    </lineage>
</organism>
<gene>
    <name evidence="3" type="ORF">BS101_06640</name>
</gene>
<dbReference type="InterPro" id="IPR007253">
    <property type="entry name" value="Cell_wall-bd_2"/>
</dbReference>
<dbReference type="EMBL" id="CP018335">
    <property type="protein sequence ID" value="APM38436.1"/>
    <property type="molecule type" value="Genomic_DNA"/>
</dbReference>
<sequence>MNKRRVLSIVLTFALAITTLSTNISLSTVRAASGEVTRTSGSDRYQTASQVAVTNWTTSDNVVLVSGEGYADAISASVLAKKLNAPILLTTPKVLNSYTKTALDTLAPKNIYVIGGNASVSKEIRDFLKSSYNIIELGGANRYETNVAVAKKLVELGVDPSNAVLVGGEGFSDALTVASIAAVKEQILLLGNNDLNYIKSVKDFIYEYKSSVTVVGTDFVINEDTYKAVNAVKRISGGTDRFDTNLKVLDAFKDDIKTSKFYVANASGDGYADALVASVLAGKNESPLVLLDNETSKSTANAIDYIKTNLADSSEVEVLGGTGVIPENIVTKINGYISPTGNETNPSTGGSSSGTSTTVQTFKGYIQDEDCFISYAPNYGDDTKTCLSMKSCTVSGYGITALQSDGSYKFYYFDGDFATFADGKTFDGTGSQLSAWNLIQNTSKKDHITITVKGTLKGDTKISPYDGKSYPVITVSSLTESSSSSSSSGGSGSSSSSTSTEQTFAGYIIDKDCFSPNSNPGDDTKPCLSMKSCAASGYGIGVPQDDGTYKFYYFDGQFAPNATGTQAKAYDLIDKSTKNTRISIAVTGKLNGDVKVVDGVSYPVITVSSLAEGPEPITVPVTTSKVYEGWLSDETNAKDVNDPTEIAKSCLGNSDYGIVVVQSDYSFKFYKFDTKGQELAKNILDKTEKERDLRIKINGVLDESTNTIKLSTIEEEQELVGIILTKSTFDNSSDPTAVKRDDIVVSADSGYGVAVKGDDGKYKFYVLDEAGNKSAKSVLSWYVNWADNVSSIPVLVRGIVEVDNIITSAVIRERCISGQLVSKAIFDQDKALKDITKVDLLTPESAASGYGYYVHSCGGHQYFPFDKDSNDLVRKFIESSTTTGKIKVKPYGFWYWIGNTIKLNNIVEDIEAEAEEPVDEEISGVVATRSYFKGSEYQELGVPGTITKDFLLDSNNAASGYGIIYRTCCRYGYLRFDENGTKLIKDIINKSNNTSNINVIVQGKRDEDTIYVTSVVEAYDQTYSGTLLKTDTEGYGVKVKQEDGTYKFYKLSTKGDYYHESGQEQAKDFLSDLKKDTTTVDIKGTFDGDSIVVSSIKENLSITPAPSESEPKEQAFTGYIQDQDCFISYAPNYGDDTKMCLSMKSCAASGYGITALESDGSYKFYYFDGDFATFADGKNFDGTGSQLSAWNLIQNTTKKNNITITVKGTLNGETKTAPDGNTYQVVTVTSLAEN</sequence>
<name>A0A1L5F5Z4_CLOKL</name>
<evidence type="ECO:0000256" key="1">
    <source>
        <dbReference type="SAM" id="MobiDB-lite"/>
    </source>
</evidence>
<evidence type="ECO:0000313" key="3">
    <source>
        <dbReference type="EMBL" id="APM38436.1"/>
    </source>
</evidence>
<evidence type="ECO:0000256" key="2">
    <source>
        <dbReference type="SAM" id="SignalP"/>
    </source>
</evidence>
<reference evidence="3 4" key="1">
    <citation type="submission" date="2016-12" db="EMBL/GenBank/DDBJ databases">
        <title>Complete genome sequence of Clostridium kluyveri JZZ isolated from the pit mud of a Chinese flavor liquor-making factory.</title>
        <authorList>
            <person name="Wang Y."/>
        </authorList>
    </citation>
    <scope>NUCLEOTIDE SEQUENCE [LARGE SCALE GENOMIC DNA]</scope>
    <source>
        <strain evidence="3 4">JZZ</strain>
    </source>
</reference>
<dbReference type="PANTHER" id="PTHR30032:SF8">
    <property type="entry name" value="GERMINATION-SPECIFIC N-ACETYLMURAMOYL-L-ALANINE AMIDASE"/>
    <property type="match status" value="1"/>
</dbReference>
<accession>A0A1L5F5Z4</accession>
<evidence type="ECO:0000313" key="4">
    <source>
        <dbReference type="Proteomes" id="UP000184604"/>
    </source>
</evidence>
<evidence type="ECO:0008006" key="5">
    <source>
        <dbReference type="Google" id="ProtNLM"/>
    </source>
</evidence>